<feature type="transmembrane region" description="Helical" evidence="12">
    <location>
        <begin position="337"/>
        <end position="355"/>
    </location>
</feature>
<dbReference type="UniPathway" id="UPA00269">
    <property type="reaction ID" value="UER00713"/>
</dbReference>
<dbReference type="InterPro" id="IPR003780">
    <property type="entry name" value="COX15/CtaA_fam"/>
</dbReference>
<feature type="transmembrane region" description="Helical" evidence="12">
    <location>
        <begin position="142"/>
        <end position="163"/>
    </location>
</feature>
<dbReference type="GO" id="GO:0046872">
    <property type="term" value="F:metal ion binding"/>
    <property type="evidence" value="ECO:0007669"/>
    <property type="project" value="UniProtKB-KW"/>
</dbReference>
<organism evidence="13 14">
    <name type="scientific">Defluviicoccus vanus</name>
    <dbReference type="NCBI Taxonomy" id="111831"/>
    <lineage>
        <taxon>Bacteria</taxon>
        <taxon>Pseudomonadati</taxon>
        <taxon>Pseudomonadota</taxon>
        <taxon>Alphaproteobacteria</taxon>
        <taxon>Rhodospirillales</taxon>
        <taxon>Rhodospirillaceae</taxon>
        <taxon>Defluviicoccus</taxon>
    </lineage>
</organism>
<keyword evidence="4 12" id="KW-0479">Metal-binding</keyword>
<evidence type="ECO:0000256" key="12">
    <source>
        <dbReference type="HAMAP-Rule" id="MF_01665"/>
    </source>
</evidence>
<evidence type="ECO:0000256" key="7">
    <source>
        <dbReference type="ARBA" id="ARBA00023004"/>
    </source>
</evidence>
<feature type="transmembrane region" description="Helical" evidence="12">
    <location>
        <begin position="30"/>
        <end position="51"/>
    </location>
</feature>
<feature type="transmembrane region" description="Helical" evidence="12">
    <location>
        <begin position="307"/>
        <end position="331"/>
    </location>
</feature>
<evidence type="ECO:0000256" key="9">
    <source>
        <dbReference type="ARBA" id="ARBA00023136"/>
    </source>
</evidence>
<dbReference type="InterPro" id="IPR023754">
    <property type="entry name" value="HemeA_Synthase_type2"/>
</dbReference>
<name>A0A7H1N2C1_9PROT</name>
<evidence type="ECO:0000256" key="6">
    <source>
        <dbReference type="ARBA" id="ARBA00023002"/>
    </source>
</evidence>
<feature type="transmembrane region" description="Helical" evidence="12">
    <location>
        <begin position="215"/>
        <end position="235"/>
    </location>
</feature>
<dbReference type="PANTHER" id="PTHR23289:SF2">
    <property type="entry name" value="CYTOCHROME C OXIDASE ASSEMBLY PROTEIN COX15 HOMOLOG"/>
    <property type="match status" value="1"/>
</dbReference>
<evidence type="ECO:0000256" key="4">
    <source>
        <dbReference type="ARBA" id="ARBA00022723"/>
    </source>
</evidence>
<evidence type="ECO:0000313" key="13">
    <source>
        <dbReference type="EMBL" id="QNT69857.1"/>
    </source>
</evidence>
<feature type="transmembrane region" description="Helical" evidence="12">
    <location>
        <begin position="116"/>
        <end position="135"/>
    </location>
</feature>
<gene>
    <name evidence="12" type="primary">ctaA</name>
    <name evidence="13" type="ORF">HQ394_11675</name>
</gene>
<comment type="catalytic activity">
    <reaction evidence="11">
        <text>Fe(II)-heme o + 2 A + H2O = Fe(II)-heme a + 2 AH2</text>
        <dbReference type="Rhea" id="RHEA:63388"/>
        <dbReference type="ChEBI" id="CHEBI:13193"/>
        <dbReference type="ChEBI" id="CHEBI:15377"/>
        <dbReference type="ChEBI" id="CHEBI:17499"/>
        <dbReference type="ChEBI" id="CHEBI:60530"/>
        <dbReference type="ChEBI" id="CHEBI:61715"/>
        <dbReference type="EC" id="1.17.99.9"/>
    </reaction>
    <physiologicalReaction direction="left-to-right" evidence="11">
        <dbReference type="Rhea" id="RHEA:63389"/>
    </physiologicalReaction>
</comment>
<feature type="transmembrane region" description="Helical" evidence="12">
    <location>
        <begin position="183"/>
        <end position="203"/>
    </location>
</feature>
<dbReference type="GO" id="GO:0005886">
    <property type="term" value="C:plasma membrane"/>
    <property type="evidence" value="ECO:0007669"/>
    <property type="project" value="UniProtKB-SubCell"/>
</dbReference>
<dbReference type="RefSeq" id="WP_190260369.1">
    <property type="nucleotide sequence ID" value="NZ_CP053923.1"/>
</dbReference>
<dbReference type="KEGG" id="dvn:HQ394_11675"/>
<keyword evidence="6 12" id="KW-0560">Oxidoreductase</keyword>
<reference evidence="13 14" key="1">
    <citation type="submission" date="2020-05" db="EMBL/GenBank/DDBJ databases">
        <title>Complete closed genome sequence of Defluviicoccus vanus.</title>
        <authorList>
            <person name="Bessarab I."/>
            <person name="Arumugam K."/>
            <person name="Maszenan A.M."/>
            <person name="Seviour R.J."/>
            <person name="Williams R.B."/>
        </authorList>
    </citation>
    <scope>NUCLEOTIDE SEQUENCE [LARGE SCALE GENOMIC DNA]</scope>
    <source>
        <strain evidence="13 14">Ben 114</strain>
    </source>
</reference>
<accession>A0A7H1N2C1</accession>
<keyword evidence="14" id="KW-1185">Reference proteome</keyword>
<evidence type="ECO:0000256" key="1">
    <source>
        <dbReference type="ARBA" id="ARBA00001970"/>
    </source>
</evidence>
<dbReference type="GO" id="GO:0120547">
    <property type="term" value="F:heme A synthase activity"/>
    <property type="evidence" value="ECO:0007669"/>
    <property type="project" value="UniProtKB-EC"/>
</dbReference>
<keyword evidence="9 12" id="KW-0472">Membrane</keyword>
<keyword evidence="7 12" id="KW-0408">Iron</keyword>
<evidence type="ECO:0000313" key="14">
    <source>
        <dbReference type="Proteomes" id="UP000516369"/>
    </source>
</evidence>
<keyword evidence="3 12" id="KW-0812">Transmembrane</keyword>
<dbReference type="Proteomes" id="UP000516369">
    <property type="component" value="Chromosome"/>
</dbReference>
<protein>
    <recommendedName>
        <fullName evidence="12">Heme A synthase</fullName>
        <shortName evidence="12">HAS</shortName>
        <ecNumber evidence="12">1.17.99.9</ecNumber>
    </recommendedName>
    <alternativeName>
        <fullName evidence="12">Cytochrome aa3-controlling protein</fullName>
    </alternativeName>
</protein>
<evidence type="ECO:0000256" key="11">
    <source>
        <dbReference type="ARBA" id="ARBA00048044"/>
    </source>
</evidence>
<dbReference type="GO" id="GO:0006784">
    <property type="term" value="P:heme A biosynthetic process"/>
    <property type="evidence" value="ECO:0007669"/>
    <property type="project" value="UniProtKB-UniRule"/>
</dbReference>
<proteinExistence type="inferred from homology"/>
<comment type="similarity">
    <text evidence="12">Belongs to the COX15/CtaA family. Type 2 subfamily.</text>
</comment>
<evidence type="ECO:0000256" key="8">
    <source>
        <dbReference type="ARBA" id="ARBA00023133"/>
    </source>
</evidence>
<dbReference type="EMBL" id="CP053923">
    <property type="protein sequence ID" value="QNT69857.1"/>
    <property type="molecule type" value="Genomic_DNA"/>
</dbReference>
<dbReference type="GO" id="GO:0016653">
    <property type="term" value="F:oxidoreductase activity, acting on NAD(P)H, heme protein as acceptor"/>
    <property type="evidence" value="ECO:0007669"/>
    <property type="project" value="TreeGrafter"/>
</dbReference>
<evidence type="ECO:0000256" key="2">
    <source>
        <dbReference type="ARBA" id="ARBA00004141"/>
    </source>
</evidence>
<dbReference type="Pfam" id="PF02628">
    <property type="entry name" value="COX15-CtaA"/>
    <property type="match status" value="1"/>
</dbReference>
<evidence type="ECO:0000256" key="3">
    <source>
        <dbReference type="ARBA" id="ARBA00022692"/>
    </source>
</evidence>
<keyword evidence="5 12" id="KW-1133">Transmembrane helix</keyword>
<comment type="subunit">
    <text evidence="12">Interacts with CtaB.</text>
</comment>
<comment type="subcellular location">
    <subcellularLocation>
        <location evidence="12">Cell membrane</location>
        <topology evidence="12">Multi-pass membrane protein</topology>
    </subcellularLocation>
    <subcellularLocation>
        <location evidence="2">Membrane</location>
        <topology evidence="2">Multi-pass membrane protein</topology>
    </subcellularLocation>
</comment>
<dbReference type="HAMAP" id="MF_01665">
    <property type="entry name" value="HemeA_synth_type2"/>
    <property type="match status" value="1"/>
</dbReference>
<comment type="cofactor">
    <cofactor evidence="1 12">
        <name>heme b</name>
        <dbReference type="ChEBI" id="CHEBI:60344"/>
    </cofactor>
</comment>
<keyword evidence="8 12" id="KW-0350">Heme biosynthesis</keyword>
<feature type="binding site" description="axial binding residue" evidence="12">
    <location>
        <position position="278"/>
    </location>
    <ligand>
        <name>heme</name>
        <dbReference type="ChEBI" id="CHEBI:30413"/>
    </ligand>
    <ligandPart>
        <name>Fe</name>
        <dbReference type="ChEBI" id="CHEBI:18248"/>
    </ligandPart>
</feature>
<evidence type="ECO:0000256" key="5">
    <source>
        <dbReference type="ARBA" id="ARBA00022989"/>
    </source>
</evidence>
<feature type="binding site" description="axial binding residue" evidence="12">
    <location>
        <position position="339"/>
    </location>
    <ligand>
        <name>heme</name>
        <dbReference type="ChEBI" id="CHEBI:30413"/>
    </ligand>
    <ligandPart>
        <name>Fe</name>
        <dbReference type="ChEBI" id="CHEBI:18248"/>
    </ligandPart>
</feature>
<dbReference type="EC" id="1.17.99.9" evidence="12"/>
<evidence type="ECO:0000256" key="10">
    <source>
        <dbReference type="ARBA" id="ARBA00044501"/>
    </source>
</evidence>
<dbReference type="PANTHER" id="PTHR23289">
    <property type="entry name" value="CYTOCHROME C OXIDASE ASSEMBLY PROTEIN COX15"/>
    <property type="match status" value="1"/>
</dbReference>
<dbReference type="AlphaFoldDB" id="A0A7H1N2C1"/>
<comment type="function">
    <text evidence="12">Catalyzes the conversion of heme O to heme A by two successive hydroxylations of the methyl group at C8. The first hydroxylation forms heme I, the second hydroxylation results in an unstable dihydroxymethyl group, which spontaneously dehydrates, resulting in the formyl group of heme A.</text>
</comment>
<comment type="pathway">
    <text evidence="10 12">Porphyrin-containing compound metabolism; heme A biosynthesis; heme A from heme O: step 1/1.</text>
</comment>
<keyword evidence="12" id="KW-1003">Cell membrane</keyword>
<feature type="transmembrane region" description="Helical" evidence="12">
    <location>
        <begin position="276"/>
        <end position="295"/>
    </location>
</feature>
<sequence length="384" mass="42889">MCLPGCIRQKGERRCEVQYWHRLHPDPRRLIAAWLFTVAAMVFGMVVLGGLTRLTHSGLSMVEWRPLTGWLPPLSHAEWEAQFRAYQQYPEFIKDNPGMTLAGFQGIYWLEFLHRLWGRLIGVAFFLPFAIFLLRGWIRGRLALGCGVLFVLGAMQGVLGWYMVKSGLVDRPDVSQYRLTAHLMAAVALYAALVWLALDVLRWRTMAQAGRLSPAALAVAALVVLTIAAGGFVAGTDAGFQFNTFPLMDGKLFPDGAFVLEPWWRNLFETIPLVQFVHRCLAMLTLAAIIVFRLTRSPADLTRRGRLAANIFVGWAFLQVGLGITTLIFYMPTALAALHQASAIVLWTLAIWTVFELRQPAKPVFVAGESAHVGRISAQLSQPR</sequence>